<reference evidence="12 13" key="1">
    <citation type="submission" date="2014-07" db="EMBL/GenBank/DDBJ databases">
        <authorList>
            <person name="McCorrison J."/>
            <person name="Sanka R."/>
            <person name="Torralba M."/>
            <person name="Gillis M."/>
            <person name="Haft D.H."/>
            <person name="Methe B."/>
            <person name="Sutton G."/>
            <person name="Nelson K.E."/>
        </authorList>
    </citation>
    <scope>NUCLEOTIDE SEQUENCE [LARGE SCALE GENOMIC DNA]</scope>
    <source>
        <strain evidence="12 13">DNF00011</strain>
    </source>
</reference>
<comment type="subcellular location">
    <subcellularLocation>
        <location evidence="2">Cell membrane</location>
        <topology evidence="2">Multi-pass membrane protein</topology>
    </subcellularLocation>
</comment>
<evidence type="ECO:0000256" key="3">
    <source>
        <dbReference type="ARBA" id="ARBA00006870"/>
    </source>
</evidence>
<name>A0A096AIR6_9MICC</name>
<dbReference type="Pfam" id="PF12270">
    <property type="entry name" value="Cyt_c_ox_IV"/>
    <property type="match status" value="1"/>
</dbReference>
<dbReference type="GO" id="GO:0005886">
    <property type="term" value="C:plasma membrane"/>
    <property type="evidence" value="ECO:0007669"/>
    <property type="project" value="UniProtKB-SubCell"/>
</dbReference>
<dbReference type="RefSeq" id="WP_035755235.1">
    <property type="nucleotide sequence ID" value="NZ_JRNH01000011.1"/>
</dbReference>
<accession>A0A096AIR6</accession>
<organism evidence="12 13">
    <name type="scientific">Pseudoglutamicibacter albus DNF00011</name>
    <dbReference type="NCBI Taxonomy" id="1401063"/>
    <lineage>
        <taxon>Bacteria</taxon>
        <taxon>Bacillati</taxon>
        <taxon>Actinomycetota</taxon>
        <taxon>Actinomycetes</taxon>
        <taxon>Micrococcales</taxon>
        <taxon>Micrococcaceae</taxon>
        <taxon>Pseudoglutamicibacter</taxon>
    </lineage>
</organism>
<dbReference type="EC" id="7.1.1.9" evidence="10"/>
<evidence type="ECO:0000313" key="12">
    <source>
        <dbReference type="EMBL" id="KGF20854.1"/>
    </source>
</evidence>
<feature type="transmembrane region" description="Helical" evidence="11">
    <location>
        <begin position="31"/>
        <end position="51"/>
    </location>
</feature>
<evidence type="ECO:0000256" key="5">
    <source>
        <dbReference type="ARBA" id="ARBA00022692"/>
    </source>
</evidence>
<comment type="caution">
    <text evidence="12">The sequence shown here is derived from an EMBL/GenBank/DDBJ whole genome shotgun (WGS) entry which is preliminary data.</text>
</comment>
<dbReference type="GO" id="GO:0022900">
    <property type="term" value="P:electron transport chain"/>
    <property type="evidence" value="ECO:0007669"/>
    <property type="project" value="InterPro"/>
</dbReference>
<evidence type="ECO:0000256" key="9">
    <source>
        <dbReference type="ARBA" id="ARBA00047816"/>
    </source>
</evidence>
<evidence type="ECO:0000256" key="10">
    <source>
        <dbReference type="PIRNR" id="PIRNR017385"/>
    </source>
</evidence>
<keyword evidence="6 10" id="KW-1278">Translocase</keyword>
<keyword evidence="4 10" id="KW-1003">Cell membrane</keyword>
<comment type="subunit">
    <text evidence="10">Associates with subunits I, II and III to form cytochrome c oxidase.</text>
</comment>
<evidence type="ECO:0000256" key="1">
    <source>
        <dbReference type="ARBA" id="ARBA00002536"/>
    </source>
</evidence>
<evidence type="ECO:0000256" key="6">
    <source>
        <dbReference type="ARBA" id="ARBA00022967"/>
    </source>
</evidence>
<feature type="transmembrane region" description="Helical" evidence="11">
    <location>
        <begin position="83"/>
        <end position="100"/>
    </location>
</feature>
<sequence length="133" mass="14717">MKISGYFFLAGVLFFIPIGIVYGFMTSFEEWVGFPALVLLGLMTGMIGYYFNKHAKLSDNLPEDDTEGEIAERAGIYGQFTPWSWWPLMLGAGVAIGFAGLAIGWWVFYLGLGAVAVGVLGWAFELNRGSYRH</sequence>
<gene>
    <name evidence="12" type="ORF">HMPREF2128_03915</name>
</gene>
<protein>
    <recommendedName>
        <fullName evidence="10">Cytochrome c oxidase polypeptide 4</fullName>
        <ecNumber evidence="10">7.1.1.9</ecNumber>
    </recommendedName>
    <alternativeName>
        <fullName evidence="10">Cytochrome aa3 subunit 4</fullName>
    </alternativeName>
    <alternativeName>
        <fullName evidence="10">Cytochrome c oxidase polypeptide IV</fullName>
    </alternativeName>
</protein>
<dbReference type="GO" id="GO:0004129">
    <property type="term" value="F:cytochrome-c oxidase activity"/>
    <property type="evidence" value="ECO:0007669"/>
    <property type="project" value="UniProtKB-EC"/>
</dbReference>
<comment type="similarity">
    <text evidence="3 10">Belongs to the cytochrome c oxidase bacterial subunit CtaF family.</text>
</comment>
<evidence type="ECO:0000256" key="11">
    <source>
        <dbReference type="SAM" id="Phobius"/>
    </source>
</evidence>
<keyword evidence="8 10" id="KW-0472">Membrane</keyword>
<dbReference type="AlphaFoldDB" id="A0A096AIR6"/>
<feature type="transmembrane region" description="Helical" evidence="11">
    <location>
        <begin position="7"/>
        <end position="25"/>
    </location>
</feature>
<dbReference type="PIRSF" id="PIRSF017385">
    <property type="entry name" value="CtaF"/>
    <property type="match status" value="1"/>
</dbReference>
<evidence type="ECO:0000256" key="7">
    <source>
        <dbReference type="ARBA" id="ARBA00022989"/>
    </source>
</evidence>
<keyword evidence="5 11" id="KW-0812">Transmembrane</keyword>
<dbReference type="Proteomes" id="UP000053528">
    <property type="component" value="Unassembled WGS sequence"/>
</dbReference>
<keyword evidence="7 11" id="KW-1133">Transmembrane helix</keyword>
<evidence type="ECO:0000313" key="13">
    <source>
        <dbReference type="Proteomes" id="UP000053528"/>
    </source>
</evidence>
<proteinExistence type="inferred from homology"/>
<dbReference type="InterPro" id="IPR021050">
    <property type="entry name" value="Cyt_c_oxidase_su4_actinobac"/>
</dbReference>
<dbReference type="EMBL" id="JRNH01000011">
    <property type="protein sequence ID" value="KGF20854.1"/>
    <property type="molecule type" value="Genomic_DNA"/>
</dbReference>
<evidence type="ECO:0000256" key="8">
    <source>
        <dbReference type="ARBA" id="ARBA00023136"/>
    </source>
</evidence>
<evidence type="ECO:0000256" key="2">
    <source>
        <dbReference type="ARBA" id="ARBA00004651"/>
    </source>
</evidence>
<feature type="transmembrane region" description="Helical" evidence="11">
    <location>
        <begin position="106"/>
        <end position="124"/>
    </location>
</feature>
<comment type="catalytic activity">
    <reaction evidence="9 10">
        <text>4 Fe(II)-[cytochrome c] + O2 + 8 H(+)(in) = 4 Fe(III)-[cytochrome c] + 2 H2O + 4 H(+)(out)</text>
        <dbReference type="Rhea" id="RHEA:11436"/>
        <dbReference type="Rhea" id="RHEA-COMP:10350"/>
        <dbReference type="Rhea" id="RHEA-COMP:14399"/>
        <dbReference type="ChEBI" id="CHEBI:15377"/>
        <dbReference type="ChEBI" id="CHEBI:15378"/>
        <dbReference type="ChEBI" id="CHEBI:15379"/>
        <dbReference type="ChEBI" id="CHEBI:29033"/>
        <dbReference type="ChEBI" id="CHEBI:29034"/>
        <dbReference type="EC" id="7.1.1.9"/>
    </reaction>
</comment>
<comment type="function">
    <text evidence="1 10">Part of cytochrome c oxidase, its function is unknown.</text>
</comment>
<evidence type="ECO:0000256" key="4">
    <source>
        <dbReference type="ARBA" id="ARBA00022475"/>
    </source>
</evidence>